<dbReference type="SUPFAM" id="SSF57501">
    <property type="entry name" value="Cystine-knot cytokines"/>
    <property type="match status" value="1"/>
</dbReference>
<dbReference type="EMBL" id="JAIWYP010000001">
    <property type="protein sequence ID" value="KAH3891091.1"/>
    <property type="molecule type" value="Genomic_DNA"/>
</dbReference>
<dbReference type="Gene3D" id="2.10.90.10">
    <property type="entry name" value="Cystine-knot cytokines"/>
    <property type="match status" value="1"/>
</dbReference>
<proteinExistence type="predicted"/>
<gene>
    <name evidence="1" type="ORF">DPMN_015180</name>
</gene>
<sequence length="115" mass="12590">MNSYDGEKQMCNQSTTFETNILAPMCPTAVSTGQSDPINKRATCPRDFVVDHDPERFPATILKARSPCTTCIGTDVYECNTIIKALKALKLFTVGVLNLLVRIAQANQCAHANLI</sequence>
<evidence type="ECO:0000313" key="2">
    <source>
        <dbReference type="Proteomes" id="UP000828390"/>
    </source>
</evidence>
<keyword evidence="2" id="KW-1185">Reference proteome</keyword>
<accession>A0A9D4S472</accession>
<protein>
    <submittedName>
        <fullName evidence="1">Uncharacterized protein</fullName>
    </submittedName>
</protein>
<name>A0A9D4S472_DREPO</name>
<dbReference type="InterPro" id="IPR029034">
    <property type="entry name" value="Cystine-knot_cytokine"/>
</dbReference>
<organism evidence="1 2">
    <name type="scientific">Dreissena polymorpha</name>
    <name type="common">Zebra mussel</name>
    <name type="synonym">Mytilus polymorpha</name>
    <dbReference type="NCBI Taxonomy" id="45954"/>
    <lineage>
        <taxon>Eukaryota</taxon>
        <taxon>Metazoa</taxon>
        <taxon>Spiralia</taxon>
        <taxon>Lophotrochozoa</taxon>
        <taxon>Mollusca</taxon>
        <taxon>Bivalvia</taxon>
        <taxon>Autobranchia</taxon>
        <taxon>Heteroconchia</taxon>
        <taxon>Euheterodonta</taxon>
        <taxon>Imparidentia</taxon>
        <taxon>Neoheterodontei</taxon>
        <taxon>Myida</taxon>
        <taxon>Dreissenoidea</taxon>
        <taxon>Dreissenidae</taxon>
        <taxon>Dreissena</taxon>
    </lineage>
</organism>
<dbReference type="AlphaFoldDB" id="A0A9D4S472"/>
<dbReference type="Proteomes" id="UP000828390">
    <property type="component" value="Unassembled WGS sequence"/>
</dbReference>
<reference evidence="1" key="1">
    <citation type="journal article" date="2019" name="bioRxiv">
        <title>The Genome of the Zebra Mussel, Dreissena polymorpha: A Resource for Invasive Species Research.</title>
        <authorList>
            <person name="McCartney M.A."/>
            <person name="Auch B."/>
            <person name="Kono T."/>
            <person name="Mallez S."/>
            <person name="Zhang Y."/>
            <person name="Obille A."/>
            <person name="Becker A."/>
            <person name="Abrahante J.E."/>
            <person name="Garbe J."/>
            <person name="Badalamenti J.P."/>
            <person name="Herman A."/>
            <person name="Mangelson H."/>
            <person name="Liachko I."/>
            <person name="Sullivan S."/>
            <person name="Sone E.D."/>
            <person name="Koren S."/>
            <person name="Silverstein K.A.T."/>
            <person name="Beckman K.B."/>
            <person name="Gohl D.M."/>
        </authorList>
    </citation>
    <scope>NUCLEOTIDE SEQUENCE</scope>
    <source>
        <strain evidence="1">Duluth1</strain>
        <tissue evidence="1">Whole animal</tissue>
    </source>
</reference>
<reference evidence="1" key="2">
    <citation type="submission" date="2020-11" db="EMBL/GenBank/DDBJ databases">
        <authorList>
            <person name="McCartney M.A."/>
            <person name="Auch B."/>
            <person name="Kono T."/>
            <person name="Mallez S."/>
            <person name="Becker A."/>
            <person name="Gohl D.M."/>
            <person name="Silverstein K.A.T."/>
            <person name="Koren S."/>
            <person name="Bechman K.B."/>
            <person name="Herman A."/>
            <person name="Abrahante J.E."/>
            <person name="Garbe J."/>
        </authorList>
    </citation>
    <scope>NUCLEOTIDE SEQUENCE</scope>
    <source>
        <strain evidence="1">Duluth1</strain>
        <tissue evidence="1">Whole animal</tissue>
    </source>
</reference>
<comment type="caution">
    <text evidence="1">The sequence shown here is derived from an EMBL/GenBank/DDBJ whole genome shotgun (WGS) entry which is preliminary data.</text>
</comment>
<evidence type="ECO:0000313" key="1">
    <source>
        <dbReference type="EMBL" id="KAH3891091.1"/>
    </source>
</evidence>